<organism evidence="1 2">
    <name type="scientific">Acinetobacter pittii ANC 4050</name>
    <dbReference type="NCBI Taxonomy" id="1217691"/>
    <lineage>
        <taxon>Bacteria</taxon>
        <taxon>Pseudomonadati</taxon>
        <taxon>Pseudomonadota</taxon>
        <taxon>Gammaproteobacteria</taxon>
        <taxon>Moraxellales</taxon>
        <taxon>Moraxellaceae</taxon>
        <taxon>Acinetobacter</taxon>
        <taxon>Acinetobacter calcoaceticus/baumannii complex</taxon>
    </lineage>
</organism>
<dbReference type="RefSeq" id="WP_016140381.1">
    <property type="nucleotide sequence ID" value="NZ_KB976987.1"/>
</dbReference>
<accession>R8YPG7</accession>
<dbReference type="OrthoDB" id="9797134at2"/>
<gene>
    <name evidence="1" type="ORF">F931_00243</name>
</gene>
<comment type="caution">
    <text evidence="1">The sequence shown here is derived from an EMBL/GenBank/DDBJ whole genome shotgun (WGS) entry which is preliminary data.</text>
</comment>
<dbReference type="PATRIC" id="fig|1217691.3.peg.241"/>
<dbReference type="Proteomes" id="UP000014024">
    <property type="component" value="Unassembled WGS sequence"/>
</dbReference>
<reference evidence="1 2" key="1">
    <citation type="submission" date="2013-02" db="EMBL/GenBank/DDBJ databases">
        <title>The Genome Sequence of Acinetobacter sp. ANC 4050.</title>
        <authorList>
            <consortium name="The Broad Institute Genome Sequencing Platform"/>
            <consortium name="The Broad Institute Genome Sequencing Center for Infectious Disease"/>
            <person name="Cerqueira G."/>
            <person name="Feldgarden M."/>
            <person name="Courvalin P."/>
            <person name="Perichon B."/>
            <person name="Grillot-Courvalin C."/>
            <person name="Clermont D."/>
            <person name="Rocha E."/>
            <person name="Yoon E.-J."/>
            <person name="Nemec A."/>
            <person name="Walker B."/>
            <person name="Young S.K."/>
            <person name="Zeng Q."/>
            <person name="Gargeya S."/>
            <person name="Fitzgerald M."/>
            <person name="Haas B."/>
            <person name="Abouelleil A."/>
            <person name="Alvarado L."/>
            <person name="Arachchi H.M."/>
            <person name="Berlin A.M."/>
            <person name="Chapman S.B."/>
            <person name="Dewar J."/>
            <person name="Goldberg J."/>
            <person name="Griggs A."/>
            <person name="Gujja S."/>
            <person name="Hansen M."/>
            <person name="Howarth C."/>
            <person name="Imamovic A."/>
            <person name="Larimer J."/>
            <person name="McCowan C."/>
            <person name="Murphy C."/>
            <person name="Neiman D."/>
            <person name="Pearson M."/>
            <person name="Priest M."/>
            <person name="Roberts A."/>
            <person name="Saif S."/>
            <person name="Shea T."/>
            <person name="Sisk P."/>
            <person name="Sykes S."/>
            <person name="Wortman J."/>
            <person name="Nusbaum C."/>
            <person name="Birren B."/>
        </authorList>
    </citation>
    <scope>NUCLEOTIDE SEQUENCE [LARGE SCALE GENOMIC DNA]</scope>
    <source>
        <strain evidence="1 2">ANC 4050</strain>
    </source>
</reference>
<dbReference type="AlphaFoldDB" id="R8YPG7"/>
<sequence length="159" mass="18270">MAKDWMFKGLSGDVTPEDEISTCINQGKFMIEIAEKLKNNELLTEWEREWAVGIVAARGKDQIINPTKYISKDENGAPADPRRYEAVLTYYSYLKILKVQRRAIELVCYSYEGITSDNLKSWIKQEKAAGHPIKKQADNRIIKNPESIIISYEKIKGKK</sequence>
<evidence type="ECO:0000313" key="1">
    <source>
        <dbReference type="EMBL" id="EOQ71184.1"/>
    </source>
</evidence>
<protein>
    <submittedName>
        <fullName evidence="1">Uncharacterized protein</fullName>
    </submittedName>
</protein>
<dbReference type="EMBL" id="APQM01000001">
    <property type="protein sequence ID" value="EOQ71184.1"/>
    <property type="molecule type" value="Genomic_DNA"/>
</dbReference>
<name>R8YPG7_ACIPI</name>
<evidence type="ECO:0000313" key="2">
    <source>
        <dbReference type="Proteomes" id="UP000014024"/>
    </source>
</evidence>
<dbReference type="HOGENOM" id="CLU_1657017_0_0_6"/>
<proteinExistence type="predicted"/>